<proteinExistence type="predicted"/>
<evidence type="ECO:0000313" key="3">
    <source>
        <dbReference type="Proteomes" id="UP000596660"/>
    </source>
</evidence>
<protein>
    <recommendedName>
        <fullName evidence="1">TTF-type domain-containing protein</fullName>
    </recommendedName>
</protein>
<organism evidence="2 3">
    <name type="scientific">Chenopodium quinoa</name>
    <name type="common">Quinoa</name>
    <dbReference type="NCBI Taxonomy" id="63459"/>
    <lineage>
        <taxon>Eukaryota</taxon>
        <taxon>Viridiplantae</taxon>
        <taxon>Streptophyta</taxon>
        <taxon>Embryophyta</taxon>
        <taxon>Tracheophyta</taxon>
        <taxon>Spermatophyta</taxon>
        <taxon>Magnoliopsida</taxon>
        <taxon>eudicotyledons</taxon>
        <taxon>Gunneridae</taxon>
        <taxon>Pentapetalae</taxon>
        <taxon>Caryophyllales</taxon>
        <taxon>Chenopodiaceae</taxon>
        <taxon>Chenopodioideae</taxon>
        <taxon>Atripliceae</taxon>
        <taxon>Chenopodium</taxon>
    </lineage>
</organism>
<dbReference type="AlphaFoldDB" id="A0A803MAK7"/>
<evidence type="ECO:0000313" key="2">
    <source>
        <dbReference type="EnsemblPlants" id="AUR62026124-RA:cds"/>
    </source>
</evidence>
<keyword evidence="3" id="KW-1185">Reference proteome</keyword>
<evidence type="ECO:0000259" key="1">
    <source>
        <dbReference type="SMART" id="SM00597"/>
    </source>
</evidence>
<name>A0A803MAK7_CHEQI</name>
<reference evidence="2" key="1">
    <citation type="journal article" date="2017" name="Nature">
        <title>The genome of Chenopodium quinoa.</title>
        <authorList>
            <person name="Jarvis D.E."/>
            <person name="Ho Y.S."/>
            <person name="Lightfoot D.J."/>
            <person name="Schmoeckel S.M."/>
            <person name="Li B."/>
            <person name="Borm T.J.A."/>
            <person name="Ohyanagi H."/>
            <person name="Mineta K."/>
            <person name="Michell C.T."/>
            <person name="Saber N."/>
            <person name="Kharbatia N.M."/>
            <person name="Rupper R.R."/>
            <person name="Sharp A.R."/>
            <person name="Dally N."/>
            <person name="Boughton B.A."/>
            <person name="Woo Y.H."/>
            <person name="Gao G."/>
            <person name="Schijlen E.G.W.M."/>
            <person name="Guo X."/>
            <person name="Momin A.A."/>
            <person name="Negrao S."/>
            <person name="Al-Babili S."/>
            <person name="Gehring C."/>
            <person name="Roessner U."/>
            <person name="Jung C."/>
            <person name="Murphy K."/>
            <person name="Arold S.T."/>
            <person name="Gojobori T."/>
            <person name="van der Linden C.G."/>
            <person name="van Loo E.N."/>
            <person name="Jellen E.N."/>
            <person name="Maughan P.J."/>
            <person name="Tester M."/>
        </authorList>
    </citation>
    <scope>NUCLEOTIDE SEQUENCE [LARGE SCALE GENOMIC DNA]</scope>
    <source>
        <strain evidence="2">cv. PI 614886</strain>
    </source>
</reference>
<reference evidence="2" key="2">
    <citation type="submission" date="2021-03" db="UniProtKB">
        <authorList>
            <consortium name="EnsemblPlants"/>
        </authorList>
    </citation>
    <scope>IDENTIFICATION</scope>
</reference>
<dbReference type="EnsemblPlants" id="AUR62026124-RA">
    <property type="protein sequence ID" value="AUR62026124-RA:cds"/>
    <property type="gene ID" value="AUR62026124"/>
</dbReference>
<dbReference type="OMA" id="SCICERS"/>
<dbReference type="Proteomes" id="UP000596660">
    <property type="component" value="Unplaced"/>
</dbReference>
<dbReference type="SUPFAM" id="SSF53098">
    <property type="entry name" value="Ribonuclease H-like"/>
    <property type="match status" value="1"/>
</dbReference>
<dbReference type="Pfam" id="PF05699">
    <property type="entry name" value="Dimer_Tnp_hAT"/>
    <property type="match status" value="1"/>
</dbReference>
<dbReference type="Gramene" id="AUR62026124-RA">
    <property type="protein sequence ID" value="AUR62026124-RA:cds"/>
    <property type="gene ID" value="AUR62026124"/>
</dbReference>
<dbReference type="GO" id="GO:0046983">
    <property type="term" value="F:protein dimerization activity"/>
    <property type="evidence" value="ECO:0007669"/>
    <property type="project" value="InterPro"/>
</dbReference>
<dbReference type="InterPro" id="IPR012337">
    <property type="entry name" value="RNaseH-like_sf"/>
</dbReference>
<dbReference type="InterPro" id="IPR006580">
    <property type="entry name" value="Znf_TTF"/>
</dbReference>
<dbReference type="InterPro" id="IPR025398">
    <property type="entry name" value="DUF4371"/>
</dbReference>
<dbReference type="PANTHER" id="PTHR45749">
    <property type="match status" value="1"/>
</dbReference>
<accession>A0A803MAK7</accession>
<dbReference type="InterPro" id="IPR008906">
    <property type="entry name" value="HATC_C_dom"/>
</dbReference>
<feature type="domain" description="TTF-type" evidence="1">
    <location>
        <begin position="370"/>
        <end position="455"/>
    </location>
</feature>
<dbReference type="PANTHER" id="PTHR45749:SF35">
    <property type="entry name" value="AC-LIKE TRANSPOSASE-RELATED"/>
    <property type="match status" value="1"/>
</dbReference>
<dbReference type="SMART" id="SM00597">
    <property type="entry name" value="ZnF_TTF"/>
    <property type="match status" value="1"/>
</dbReference>
<sequence>MLLLFSMGSGGNNGSATLISSQVRETQAAFSPAYLRELWMQVEWLVIPKAHSRQYPSRIKEVSRLTSVACVAPLQPPVVAYSTMRPHEMPWVMAECGAGRLSALVEFEVLPHGVKVISRTRELEVQQAQSPIWNDTWLSAAFNKPCNSSALFVKQTLNMETAIAMARLQGSKITFAPMVLINGITISKNPRHILLPAPNGMNWRSCPLKSVEEFKNLSGLNLSDLYVTTYSSSSSPSNNSWIFLFIIASNENGLAEFQAFIIASTETHERMLQWYRDHVAGAVLGRSGVFDGTRPPNLRGPKIQIYENSDHNIHNVEENDFVSRDIYDPRIWEALDQKSIDILALNGPKRDLTIVKGPKEKVSRRITSNLYTRYLPNGETCDRDWLVYFKDIDKVFCFCCKIFKKGIGKGNLVNEGYNDWSHVSHRLKEHETSVDHILNMGAWCELRNRLKNNETIDKITQDQFHIEKEYWKSVIIRIIAIVKFLGKNNLAFRGKHERLYQSSNGNFFGLIEMLAEFDPMIIEHVRRIENGIIHHHYLSHEIQNELILLLASKINNAIMKKIKEAKYFSVMLDCTPDASHQEQMTLILRCVDKCSNSYKVKEFFIEFLQVNDTTGLGQFKVLENVLISHDLDIDNIRGQGYDNGSNMKGKHQGVQKRLLDLNPRAFYSPCGCHSLNLVLCDIANASPKAREYFGIVQRIYTIFVGSTKRWHILKENVKGLTLKSLSATRWESRVESIKAIRFQIPEIREALLEVAEVADADNDHKLQSEARSLANNELGSFEFLLATIIWYEILCAVNFVSKQLQSQDMLIDIAIGEIKGLISFFKNYRENGFSKAIDIAKKLAIEVGIDPVFPQRRIIRRKRQFDEIDGDETLLSPEESFRIQYFIYIVDQTIASLEKRFEQYESYDNIFGFLFNSDKLHSMDDEKLLSSCLAFENALKKGEVSDVDGEDLFVELTWFREFLPKEKMGAIDLLNFLKRYTCFPNATIAYRILLTIPITVASAERSFSKLKLLKSYLRTTMSQERLNGLALMAIESDLLDEVDMENVIDDFATKHTRRATLFK</sequence>
<dbReference type="Pfam" id="PF14291">
    <property type="entry name" value="DUF4371"/>
    <property type="match status" value="1"/>
</dbReference>